<dbReference type="Proteomes" id="UP000242999">
    <property type="component" value="Unassembled WGS sequence"/>
</dbReference>
<dbReference type="AlphaFoldDB" id="A0A1H6R4D5"/>
<evidence type="ECO:0000313" key="1">
    <source>
        <dbReference type="EMBL" id="SEI50681.1"/>
    </source>
</evidence>
<proteinExistence type="predicted"/>
<accession>A0A1H6R4D5</accession>
<dbReference type="RefSeq" id="WP_093308737.1">
    <property type="nucleotide sequence ID" value="NZ_FNYH01000003.1"/>
</dbReference>
<name>A0A1H6R4D5_9GAMM</name>
<dbReference type="CDD" id="cd02440">
    <property type="entry name" value="AdoMet_MTases"/>
    <property type="match status" value="1"/>
</dbReference>
<dbReference type="OrthoDB" id="9773188at2"/>
<protein>
    <submittedName>
        <fullName evidence="1">2-polyprenyl-3-methyl-5-hydroxy-6-metoxy-1,4-benzoquinol methylase</fullName>
    </submittedName>
</protein>
<dbReference type="InterPro" id="IPR029063">
    <property type="entry name" value="SAM-dependent_MTases_sf"/>
</dbReference>
<sequence length="286" mass="32487">MHTIKTCYLCGSDQYSIRPGSVRDKPELQVLECASCGLVYLSDFSHINDAFYEDSGMHQAPIDIHAWLANTHADDMRRFELLKTSLTNKEILDFGCGHAGFLIKAKEFASSATGIELESRLSEWFLENDINVYKKIDQLKDKSFDIITAFHVVEHLPNPAEIIMALSEKLKENGKIIIEVPNANDALLTLYENQAFSNFTYWSCHLYLFNGATLEALARKANLNLDYIKYVQRYPLSNHLHWLAKNTPGGHQVWSFIDNNDLSKAYESTLASLGKTDTLICQLTRK</sequence>
<reference evidence="2" key="1">
    <citation type="submission" date="2016-10" db="EMBL/GenBank/DDBJ databases">
        <authorList>
            <person name="Varghese N."/>
            <person name="Submissions S."/>
        </authorList>
    </citation>
    <scope>NUCLEOTIDE SEQUENCE [LARGE SCALE GENOMIC DNA]</scope>
    <source>
        <strain evidence="2">DSM 7165</strain>
    </source>
</reference>
<dbReference type="GO" id="GO:0008168">
    <property type="term" value="F:methyltransferase activity"/>
    <property type="evidence" value="ECO:0007669"/>
    <property type="project" value="UniProtKB-KW"/>
</dbReference>
<evidence type="ECO:0000313" key="2">
    <source>
        <dbReference type="Proteomes" id="UP000242999"/>
    </source>
</evidence>
<dbReference type="STRING" id="64971.SAMN05421831_10376"/>
<keyword evidence="2" id="KW-1185">Reference proteome</keyword>
<dbReference type="PANTHER" id="PTHR43861">
    <property type="entry name" value="TRANS-ACONITATE 2-METHYLTRANSFERASE-RELATED"/>
    <property type="match status" value="1"/>
</dbReference>
<gene>
    <name evidence="1" type="ORF">SAMN05421831_10376</name>
</gene>
<keyword evidence="1" id="KW-0808">Transferase</keyword>
<dbReference type="Pfam" id="PF13489">
    <property type="entry name" value="Methyltransf_23"/>
    <property type="match status" value="1"/>
</dbReference>
<dbReference type="GO" id="GO:0032259">
    <property type="term" value="P:methylation"/>
    <property type="evidence" value="ECO:0007669"/>
    <property type="project" value="UniProtKB-KW"/>
</dbReference>
<dbReference type="Gene3D" id="3.40.50.150">
    <property type="entry name" value="Vaccinia Virus protein VP39"/>
    <property type="match status" value="1"/>
</dbReference>
<dbReference type="SUPFAM" id="SSF53335">
    <property type="entry name" value="S-adenosyl-L-methionine-dependent methyltransferases"/>
    <property type="match status" value="1"/>
</dbReference>
<organism evidence="1 2">
    <name type="scientific">Allopseudospirillum japonicum</name>
    <dbReference type="NCBI Taxonomy" id="64971"/>
    <lineage>
        <taxon>Bacteria</taxon>
        <taxon>Pseudomonadati</taxon>
        <taxon>Pseudomonadota</taxon>
        <taxon>Gammaproteobacteria</taxon>
        <taxon>Oceanospirillales</taxon>
        <taxon>Oceanospirillaceae</taxon>
        <taxon>Allopseudospirillum</taxon>
    </lineage>
</organism>
<keyword evidence="1" id="KW-0489">Methyltransferase</keyword>
<dbReference type="EMBL" id="FNYH01000003">
    <property type="protein sequence ID" value="SEI50681.1"/>
    <property type="molecule type" value="Genomic_DNA"/>
</dbReference>